<dbReference type="HOGENOM" id="CLU_136025_1_0_0"/>
<protein>
    <recommendedName>
        <fullName evidence="2">Putative regulatory protein FmdB zinc ribbon domain-containing protein</fullName>
    </recommendedName>
</protein>
<dbReference type="Proteomes" id="UP000001660">
    <property type="component" value="Chromosome"/>
</dbReference>
<proteinExistence type="predicted"/>
<evidence type="ECO:0000259" key="2">
    <source>
        <dbReference type="SMART" id="SM00834"/>
    </source>
</evidence>
<dbReference type="AlphaFoldDB" id="D8PG90"/>
<dbReference type="Pfam" id="PF09723">
    <property type="entry name" value="Zn_ribbon_8"/>
    <property type="match status" value="1"/>
</dbReference>
<dbReference type="PANTHER" id="PTHR34404:SF2">
    <property type="entry name" value="CONSERVED SERINE RICH PROTEIN"/>
    <property type="match status" value="1"/>
</dbReference>
<name>D8PG90_9BACT</name>
<accession>D8PG90</accession>
<evidence type="ECO:0000313" key="3">
    <source>
        <dbReference type="EMBL" id="CBK42277.1"/>
    </source>
</evidence>
<dbReference type="PANTHER" id="PTHR34404">
    <property type="entry name" value="REGULATORY PROTEIN, FMDB FAMILY"/>
    <property type="match status" value="1"/>
</dbReference>
<feature type="compositionally biased region" description="Low complexity" evidence="1">
    <location>
        <begin position="75"/>
        <end position="134"/>
    </location>
</feature>
<dbReference type="STRING" id="330214.NIDE2568"/>
<dbReference type="OrthoDB" id="9813321at2"/>
<feature type="region of interest" description="Disordered" evidence="1">
    <location>
        <begin position="58"/>
        <end position="134"/>
    </location>
</feature>
<feature type="domain" description="Putative regulatory protein FmdB zinc ribbon" evidence="2">
    <location>
        <begin position="1"/>
        <end position="41"/>
    </location>
</feature>
<keyword evidence="4" id="KW-1185">Reference proteome</keyword>
<organism evidence="3 4">
    <name type="scientific">Nitrospira defluvii</name>
    <dbReference type="NCBI Taxonomy" id="330214"/>
    <lineage>
        <taxon>Bacteria</taxon>
        <taxon>Pseudomonadati</taxon>
        <taxon>Nitrospirota</taxon>
        <taxon>Nitrospiria</taxon>
        <taxon>Nitrospirales</taxon>
        <taxon>Nitrospiraceae</taxon>
        <taxon>Nitrospira</taxon>
    </lineage>
</organism>
<dbReference type="eggNOG" id="COG2331">
    <property type="taxonomic scope" value="Bacteria"/>
</dbReference>
<dbReference type="SMART" id="SM00834">
    <property type="entry name" value="CxxC_CXXC_SSSS"/>
    <property type="match status" value="1"/>
</dbReference>
<evidence type="ECO:0000313" key="4">
    <source>
        <dbReference type="Proteomes" id="UP000001660"/>
    </source>
</evidence>
<sequence length="134" mass="13715">MPIYEYQCTSCAHRFEVKQSIKDEPIKECARCGKEVTKLISSPAIMFKGSGWYITDYSDKMKPGSGSDTSEKPVASTTDKTKASTSPEGGGASSTTTPAPTAAAAPSSTTSTTTSTSTSSPSTSGSSSSSASST</sequence>
<gene>
    <name evidence="3" type="ORF">NIDE2568</name>
</gene>
<dbReference type="NCBIfam" id="TIGR02605">
    <property type="entry name" value="CxxC_CxxC_SSSS"/>
    <property type="match status" value="1"/>
</dbReference>
<dbReference type="InterPro" id="IPR013429">
    <property type="entry name" value="Regulatory_FmdB_Zinc_ribbon"/>
</dbReference>
<reference evidence="3 4" key="1">
    <citation type="journal article" date="2010" name="Proc. Natl. Acad. Sci. U.S.A.">
        <title>A Nitrospira metagenome illuminates the physiology and evolution of globally important nitrite-oxidizing bacteria.</title>
        <authorList>
            <person name="Lucker S."/>
            <person name="Wagner M."/>
            <person name="Maixner F."/>
            <person name="Pelletier E."/>
            <person name="Koch H."/>
            <person name="Vacherie B."/>
            <person name="Rattei T."/>
            <person name="Sinninghe Damste J."/>
            <person name="Spieck E."/>
            <person name="Le Paslier D."/>
            <person name="Daims H."/>
        </authorList>
    </citation>
    <scope>NUCLEOTIDE SEQUENCE [LARGE SCALE GENOMIC DNA]</scope>
</reference>
<evidence type="ECO:0000256" key="1">
    <source>
        <dbReference type="SAM" id="MobiDB-lite"/>
    </source>
</evidence>
<dbReference type="EMBL" id="FP929003">
    <property type="protein sequence ID" value="CBK42277.1"/>
    <property type="molecule type" value="Genomic_DNA"/>
</dbReference>
<dbReference type="KEGG" id="nde:NIDE2568"/>